<evidence type="ECO:0000256" key="17">
    <source>
        <dbReference type="ARBA" id="ARBA00048247"/>
    </source>
</evidence>
<dbReference type="InterPro" id="IPR038009">
    <property type="entry name" value="GlmU_C_LbH"/>
</dbReference>
<keyword evidence="15 20" id="KW-0012">Acyltransferase</keyword>
<reference evidence="22 23" key="1">
    <citation type="submission" date="2016-10" db="EMBL/GenBank/DDBJ databases">
        <authorList>
            <person name="de Groot N.N."/>
        </authorList>
    </citation>
    <scope>NUCLEOTIDE SEQUENCE [LARGE SCALE GENOMIC DNA]</scope>
    <source>
        <strain evidence="22 23">ATCC BAA-466</strain>
    </source>
</reference>
<dbReference type="InterPro" id="IPR029044">
    <property type="entry name" value="Nucleotide-diphossugar_trans"/>
</dbReference>
<feature type="active site" description="Proton acceptor" evidence="20">
    <location>
        <position position="362"/>
    </location>
</feature>
<keyword evidence="14 20" id="KW-0511">Multifunctional enzyme</keyword>
<evidence type="ECO:0000256" key="18">
    <source>
        <dbReference type="ARBA" id="ARBA00048493"/>
    </source>
</evidence>
<dbReference type="EC" id="2.7.7.23" evidence="20"/>
<evidence type="ECO:0000259" key="21">
    <source>
        <dbReference type="Pfam" id="PF00483"/>
    </source>
</evidence>
<feature type="binding site" evidence="20">
    <location>
        <begin position="8"/>
        <end position="11"/>
    </location>
    <ligand>
        <name>UDP-N-acetyl-alpha-D-glucosamine</name>
        <dbReference type="ChEBI" id="CHEBI:57705"/>
    </ligand>
</feature>
<evidence type="ECO:0000256" key="15">
    <source>
        <dbReference type="ARBA" id="ARBA00023315"/>
    </source>
</evidence>
<keyword evidence="9 20" id="KW-0479">Metal-binding</keyword>
<evidence type="ECO:0000256" key="3">
    <source>
        <dbReference type="ARBA" id="ARBA00005208"/>
    </source>
</evidence>
<gene>
    <name evidence="20" type="primary">glmU</name>
    <name evidence="22" type="ORF">SAMN05421791_10431</name>
</gene>
<evidence type="ECO:0000256" key="6">
    <source>
        <dbReference type="ARBA" id="ARBA00022490"/>
    </source>
</evidence>
<feature type="binding site" evidence="20">
    <location>
        <position position="154"/>
    </location>
    <ligand>
        <name>UDP-N-acetyl-alpha-D-glucosamine</name>
        <dbReference type="ChEBI" id="CHEBI:57705"/>
    </ligand>
</feature>
<feature type="binding site" evidence="20">
    <location>
        <position position="139"/>
    </location>
    <ligand>
        <name>UDP-N-acetyl-alpha-D-glucosamine</name>
        <dbReference type="ChEBI" id="CHEBI:57705"/>
    </ligand>
</feature>
<feature type="binding site" evidence="20">
    <location>
        <position position="102"/>
    </location>
    <ligand>
        <name>Mg(2+)</name>
        <dbReference type="ChEBI" id="CHEBI:18420"/>
    </ligand>
</feature>
<dbReference type="HAMAP" id="MF_01631">
    <property type="entry name" value="GlmU"/>
    <property type="match status" value="1"/>
</dbReference>
<dbReference type="EC" id="2.3.1.157" evidence="20"/>
<comment type="similarity">
    <text evidence="5 20">In the N-terminal section; belongs to the N-acetylglucosamine-1-phosphate uridyltransferase family.</text>
</comment>
<dbReference type="Gene3D" id="3.90.550.10">
    <property type="entry name" value="Spore Coat Polysaccharide Biosynthesis Protein SpsA, Chain A"/>
    <property type="match status" value="1"/>
</dbReference>
<feature type="region of interest" description="Linker" evidence="20">
    <location>
        <begin position="230"/>
        <end position="250"/>
    </location>
</feature>
<dbReference type="InterPro" id="IPR018357">
    <property type="entry name" value="Hexapep_transf_CS"/>
</dbReference>
<comment type="subunit">
    <text evidence="20">Homotrimer.</text>
</comment>
<dbReference type="PANTHER" id="PTHR43584">
    <property type="entry name" value="NUCLEOTIDYL TRANSFERASE"/>
    <property type="match status" value="1"/>
</dbReference>
<comment type="pathway">
    <text evidence="2 20">Nucleotide-sugar biosynthesis; UDP-N-acetyl-alpha-D-glucosamine biosynthesis; N-acetyl-alpha-D-glucosamine 1-phosphate from alpha-D-glucosamine 6-phosphate (route II): step 2/2.</text>
</comment>
<evidence type="ECO:0000256" key="20">
    <source>
        <dbReference type="HAMAP-Rule" id="MF_01631"/>
    </source>
</evidence>
<evidence type="ECO:0000313" key="23">
    <source>
        <dbReference type="Proteomes" id="UP000199708"/>
    </source>
</evidence>
<dbReference type="Pfam" id="PF00132">
    <property type="entry name" value="Hexapep"/>
    <property type="match status" value="2"/>
</dbReference>
<evidence type="ECO:0000256" key="2">
    <source>
        <dbReference type="ARBA" id="ARBA00005166"/>
    </source>
</evidence>
<evidence type="ECO:0000256" key="7">
    <source>
        <dbReference type="ARBA" id="ARBA00022679"/>
    </source>
</evidence>
<dbReference type="EMBL" id="FNCK01000004">
    <property type="protein sequence ID" value="SDG22616.1"/>
    <property type="molecule type" value="Genomic_DNA"/>
</dbReference>
<dbReference type="InterPro" id="IPR005835">
    <property type="entry name" value="NTP_transferase_dom"/>
</dbReference>
<dbReference type="GO" id="GO:0071555">
    <property type="term" value="P:cell wall organization"/>
    <property type="evidence" value="ECO:0007669"/>
    <property type="project" value="UniProtKB-KW"/>
</dbReference>
<feature type="binding site" evidence="20">
    <location>
        <position position="227"/>
    </location>
    <ligand>
        <name>UDP-N-acetyl-alpha-D-glucosamine</name>
        <dbReference type="ChEBI" id="CHEBI:57705"/>
    </ligand>
</feature>
<dbReference type="GO" id="GO:0019134">
    <property type="term" value="F:glucosamine-1-phosphate N-acetyltransferase activity"/>
    <property type="evidence" value="ECO:0007669"/>
    <property type="project" value="UniProtKB-UniRule"/>
</dbReference>
<dbReference type="UniPathway" id="UPA00113">
    <property type="reaction ID" value="UER00532"/>
</dbReference>
<dbReference type="NCBIfam" id="NF010934">
    <property type="entry name" value="PRK14354.1"/>
    <property type="match status" value="1"/>
</dbReference>
<comment type="pathway">
    <text evidence="20">Bacterial outer membrane biogenesis; LPS lipid A biosynthesis.</text>
</comment>
<evidence type="ECO:0000256" key="8">
    <source>
        <dbReference type="ARBA" id="ARBA00022695"/>
    </source>
</evidence>
<dbReference type="GO" id="GO:0000902">
    <property type="term" value="P:cell morphogenesis"/>
    <property type="evidence" value="ECO:0007669"/>
    <property type="project" value="UniProtKB-UniRule"/>
</dbReference>
<evidence type="ECO:0000256" key="5">
    <source>
        <dbReference type="ARBA" id="ARBA00007947"/>
    </source>
</evidence>
<dbReference type="CDD" id="cd02540">
    <property type="entry name" value="GT2_GlmU_N_bac"/>
    <property type="match status" value="1"/>
</dbReference>
<dbReference type="InterPro" id="IPR011004">
    <property type="entry name" value="Trimer_LpxA-like_sf"/>
</dbReference>
<feature type="binding site" evidence="20">
    <location>
        <position position="404"/>
    </location>
    <ligand>
        <name>acetyl-CoA</name>
        <dbReference type="ChEBI" id="CHEBI:57288"/>
    </ligand>
</feature>
<comment type="caution">
    <text evidence="20">Lacks conserved residue(s) required for the propagation of feature annotation.</text>
</comment>
<dbReference type="SUPFAM" id="SSF51161">
    <property type="entry name" value="Trimeric LpxA-like enzymes"/>
    <property type="match status" value="1"/>
</dbReference>
<dbReference type="GO" id="GO:0016020">
    <property type="term" value="C:membrane"/>
    <property type="evidence" value="ECO:0007669"/>
    <property type="project" value="GOC"/>
</dbReference>
<feature type="binding site" evidence="20">
    <location>
        <position position="365"/>
    </location>
    <ligand>
        <name>UDP-N-acetyl-alpha-D-glucosamine</name>
        <dbReference type="ChEBI" id="CHEBI:57705"/>
    </ligand>
</feature>
<dbReference type="GO" id="GO:0003977">
    <property type="term" value="F:UDP-N-acetylglucosamine diphosphorylase activity"/>
    <property type="evidence" value="ECO:0007669"/>
    <property type="project" value="UniProtKB-UniRule"/>
</dbReference>
<dbReference type="PROSITE" id="PS00101">
    <property type="entry name" value="HEXAPEP_TRANSFERASES"/>
    <property type="match status" value="1"/>
</dbReference>
<feature type="binding site" evidence="20">
    <location>
        <position position="169"/>
    </location>
    <ligand>
        <name>UDP-N-acetyl-alpha-D-glucosamine</name>
        <dbReference type="ChEBI" id="CHEBI:57705"/>
    </ligand>
</feature>
<dbReference type="GO" id="GO:0006048">
    <property type="term" value="P:UDP-N-acetylglucosamine biosynthetic process"/>
    <property type="evidence" value="ECO:0007669"/>
    <property type="project" value="UniProtKB-UniPathway"/>
</dbReference>
<feature type="region of interest" description="N-acetyltransferase" evidence="20">
    <location>
        <begin position="251"/>
        <end position="455"/>
    </location>
</feature>
<evidence type="ECO:0000256" key="1">
    <source>
        <dbReference type="ARBA" id="ARBA00004496"/>
    </source>
</evidence>
<dbReference type="GO" id="GO:0009252">
    <property type="term" value="P:peptidoglycan biosynthetic process"/>
    <property type="evidence" value="ECO:0007669"/>
    <property type="project" value="UniProtKB-UniRule"/>
</dbReference>
<keyword evidence="11 20" id="KW-0460">Magnesium</keyword>
<dbReference type="Proteomes" id="UP000199708">
    <property type="component" value="Unassembled WGS sequence"/>
</dbReference>
<dbReference type="SUPFAM" id="SSF53448">
    <property type="entry name" value="Nucleotide-diphospho-sugar transferases"/>
    <property type="match status" value="1"/>
</dbReference>
<comment type="function">
    <text evidence="19 20">Catalyzes the last two sequential reactions in the de novo biosynthetic pathway for UDP-N-acetylglucosamine (UDP-GlcNAc). The C-terminal domain catalyzes the transfer of acetyl group from acetyl coenzyme A to glucosamine-1-phosphate (GlcN-1-P) to produce N-acetylglucosamine-1-phosphate (GlcNAc-1-P), which is converted into UDP-GlcNAc by the transfer of uridine 5-monophosphate (from uridine 5-triphosphate), a reaction catalyzed by the N-terminal domain.</text>
</comment>
<evidence type="ECO:0000256" key="9">
    <source>
        <dbReference type="ARBA" id="ARBA00022723"/>
    </source>
</evidence>
<dbReference type="Pfam" id="PF00483">
    <property type="entry name" value="NTP_transferase"/>
    <property type="match status" value="1"/>
</dbReference>
<feature type="binding site" evidence="20">
    <location>
        <position position="227"/>
    </location>
    <ligand>
        <name>Mg(2+)</name>
        <dbReference type="ChEBI" id="CHEBI:18420"/>
    </ligand>
</feature>
<dbReference type="GO" id="GO:0008360">
    <property type="term" value="P:regulation of cell shape"/>
    <property type="evidence" value="ECO:0007669"/>
    <property type="project" value="UniProtKB-KW"/>
</dbReference>
<evidence type="ECO:0000256" key="12">
    <source>
        <dbReference type="ARBA" id="ARBA00022960"/>
    </source>
</evidence>
<keyword evidence="10 20" id="KW-0677">Repeat</keyword>
<keyword evidence="16 20" id="KW-0961">Cell wall biogenesis/degradation</keyword>
<dbReference type="InterPro" id="IPR001451">
    <property type="entry name" value="Hexapep"/>
</dbReference>
<comment type="similarity">
    <text evidence="4 20">In the C-terminal section; belongs to the transferase hexapeptide repeat family.</text>
</comment>
<evidence type="ECO:0000256" key="19">
    <source>
        <dbReference type="ARBA" id="ARBA00049628"/>
    </source>
</evidence>
<evidence type="ECO:0000256" key="14">
    <source>
        <dbReference type="ARBA" id="ARBA00023268"/>
    </source>
</evidence>
<dbReference type="CDD" id="cd03353">
    <property type="entry name" value="LbH_GlmU_C"/>
    <property type="match status" value="1"/>
</dbReference>
<keyword evidence="8 20" id="KW-0548">Nucleotidyltransferase</keyword>
<feature type="binding site" evidence="20">
    <location>
        <begin position="385"/>
        <end position="386"/>
    </location>
    <ligand>
        <name>acetyl-CoA</name>
        <dbReference type="ChEBI" id="CHEBI:57288"/>
    </ligand>
</feature>
<keyword evidence="6 20" id="KW-0963">Cytoplasm</keyword>
<feature type="binding site" evidence="20">
    <location>
        <position position="439"/>
    </location>
    <ligand>
        <name>acetyl-CoA</name>
        <dbReference type="ChEBI" id="CHEBI:57288"/>
    </ligand>
</feature>
<evidence type="ECO:0000313" key="22">
    <source>
        <dbReference type="EMBL" id="SDG22616.1"/>
    </source>
</evidence>
<comment type="catalytic activity">
    <reaction evidence="17 20">
        <text>alpha-D-glucosamine 1-phosphate + acetyl-CoA = N-acetyl-alpha-D-glucosamine 1-phosphate + CoA + H(+)</text>
        <dbReference type="Rhea" id="RHEA:13725"/>
        <dbReference type="ChEBI" id="CHEBI:15378"/>
        <dbReference type="ChEBI" id="CHEBI:57287"/>
        <dbReference type="ChEBI" id="CHEBI:57288"/>
        <dbReference type="ChEBI" id="CHEBI:57776"/>
        <dbReference type="ChEBI" id="CHEBI:58516"/>
        <dbReference type="EC" id="2.3.1.157"/>
    </reaction>
</comment>
<dbReference type="Gene3D" id="2.160.10.10">
    <property type="entry name" value="Hexapeptide repeat proteins"/>
    <property type="match status" value="1"/>
</dbReference>
<evidence type="ECO:0000256" key="13">
    <source>
        <dbReference type="ARBA" id="ARBA00022984"/>
    </source>
</evidence>
<feature type="binding site" evidence="20">
    <location>
        <position position="72"/>
    </location>
    <ligand>
        <name>UDP-N-acetyl-alpha-D-glucosamine</name>
        <dbReference type="ChEBI" id="CHEBI:57705"/>
    </ligand>
</feature>
<sequence length="455" mass="49628">MKRMAIILAAGKGTRMKSTLPKVLHKISGISMAEHVVRAVLKSHVERLVTIVGNGADLVKNQLNSLSDFAFQAEQLGTGHAVLQAEKILAEEEGSTLVICGDTPLLSGETLSKLFEHHEKTGSKATVLTAKTSDPTGYGRIVRNQEGQVLKIVEQKDASAEELEIEEINTGTYIFDNRKLFMALKSISNHNAQGEYYLPDIIEIFQKQGEEVHAFNMDNFEESIGVNDRLALAKAQQLMTKRIIKQHMQNGVSFLNPDSTYIESDVEIGEDTLIEGGVSLKGKTVIGKSTKIGAYSEIVDSQIGDQVTITQSTIEESKIADNVTIGPFAHLRPKSQLAEGVRIGNFVEVKNSIIGKNTKAGHLAYIGDADLGEEVNVSCGVIFCNYDGKRKYRSKVGDQVFLGSNSNIVSPVKIGDRAFVAAGSTIVKDVEEEALAIARSSQINKLGYWTKYINK</sequence>
<feature type="binding site" evidence="20">
    <location>
        <position position="22"/>
    </location>
    <ligand>
        <name>UDP-N-acetyl-alpha-D-glucosamine</name>
        <dbReference type="ChEBI" id="CHEBI:57705"/>
    </ligand>
</feature>
<feature type="binding site" evidence="20">
    <location>
        <position position="422"/>
    </location>
    <ligand>
        <name>acetyl-CoA</name>
        <dbReference type="ChEBI" id="CHEBI:57288"/>
    </ligand>
</feature>
<comment type="pathway">
    <text evidence="3 20">Nucleotide-sugar biosynthesis; UDP-N-acetyl-alpha-D-glucosamine biosynthesis; UDP-N-acetyl-alpha-D-glucosamine from N-acetyl-alpha-D-glucosamine 1-phosphate: step 1/1.</text>
</comment>
<dbReference type="AlphaFoldDB" id="A0A1G7SHR9"/>
<proteinExistence type="inferred from homology"/>
<comment type="cofactor">
    <cofactor evidence="20">
        <name>Mg(2+)</name>
        <dbReference type="ChEBI" id="CHEBI:18420"/>
    </cofactor>
    <text evidence="20">Binds 1 Mg(2+) ion per subunit.</text>
</comment>
<dbReference type="InterPro" id="IPR050065">
    <property type="entry name" value="GlmU-like"/>
</dbReference>
<protein>
    <recommendedName>
        <fullName evidence="20">Bifunctional protein GlmU</fullName>
    </recommendedName>
    <domain>
        <recommendedName>
            <fullName evidence="20">UDP-N-acetylglucosamine pyrophosphorylase</fullName>
            <ecNumber evidence="20">2.7.7.23</ecNumber>
        </recommendedName>
        <alternativeName>
            <fullName evidence="20">N-acetylglucosamine-1-phosphate uridyltransferase</fullName>
        </alternativeName>
    </domain>
    <domain>
        <recommendedName>
            <fullName evidence="20">Glucosamine-1-phosphate N-acetyltransferase</fullName>
            <ecNumber evidence="20">2.3.1.157</ecNumber>
        </recommendedName>
    </domain>
</protein>
<feature type="binding site" evidence="20">
    <location>
        <begin position="77"/>
        <end position="78"/>
    </location>
    <ligand>
        <name>UDP-N-acetyl-alpha-D-glucosamine</name>
        <dbReference type="ChEBI" id="CHEBI:57705"/>
    </ligand>
</feature>
<evidence type="ECO:0000256" key="16">
    <source>
        <dbReference type="ARBA" id="ARBA00023316"/>
    </source>
</evidence>
<dbReference type="STRING" id="120956.SAMN05421791_10431"/>
<feature type="domain" description="Nucleotidyl transferase" evidence="21">
    <location>
        <begin position="5"/>
        <end position="219"/>
    </location>
</feature>
<dbReference type="GO" id="GO:0000287">
    <property type="term" value="F:magnesium ion binding"/>
    <property type="evidence" value="ECO:0007669"/>
    <property type="project" value="UniProtKB-UniRule"/>
</dbReference>
<evidence type="ECO:0000256" key="11">
    <source>
        <dbReference type="ARBA" id="ARBA00022842"/>
    </source>
</evidence>
<organism evidence="22 23">
    <name type="scientific">Facklamia miroungae</name>
    <dbReference type="NCBI Taxonomy" id="120956"/>
    <lineage>
        <taxon>Bacteria</taxon>
        <taxon>Bacillati</taxon>
        <taxon>Bacillota</taxon>
        <taxon>Bacilli</taxon>
        <taxon>Lactobacillales</taxon>
        <taxon>Aerococcaceae</taxon>
        <taxon>Facklamia</taxon>
    </lineage>
</organism>
<feature type="binding site" evidence="20">
    <location>
        <position position="332"/>
    </location>
    <ligand>
        <name>UDP-N-acetyl-alpha-D-glucosamine</name>
        <dbReference type="ChEBI" id="CHEBI:57705"/>
    </ligand>
</feature>
<keyword evidence="23" id="KW-1185">Reference proteome</keyword>
<feature type="binding site" evidence="20">
    <location>
        <position position="376"/>
    </location>
    <ligand>
        <name>UDP-N-acetyl-alpha-D-glucosamine</name>
        <dbReference type="ChEBI" id="CHEBI:57705"/>
    </ligand>
</feature>
<feature type="binding site" evidence="20">
    <location>
        <position position="350"/>
    </location>
    <ligand>
        <name>UDP-N-acetyl-alpha-D-glucosamine</name>
        <dbReference type="ChEBI" id="CHEBI:57705"/>
    </ligand>
</feature>
<comment type="subcellular location">
    <subcellularLocation>
        <location evidence="1 20">Cytoplasm</location>
    </subcellularLocation>
</comment>
<evidence type="ECO:0000256" key="10">
    <source>
        <dbReference type="ARBA" id="ARBA00022737"/>
    </source>
</evidence>
<dbReference type="GO" id="GO:0005737">
    <property type="term" value="C:cytoplasm"/>
    <property type="evidence" value="ECO:0007669"/>
    <property type="project" value="UniProtKB-SubCell"/>
</dbReference>
<dbReference type="GO" id="GO:0009245">
    <property type="term" value="P:lipid A biosynthetic process"/>
    <property type="evidence" value="ECO:0007669"/>
    <property type="project" value="UniProtKB-UniRule"/>
</dbReference>
<feature type="region of interest" description="Pyrophosphorylase" evidence="20">
    <location>
        <begin position="1"/>
        <end position="229"/>
    </location>
</feature>
<dbReference type="NCBIfam" id="TIGR01173">
    <property type="entry name" value="glmU"/>
    <property type="match status" value="1"/>
</dbReference>
<name>A0A1G7SHR9_9LACT</name>
<evidence type="ECO:0000256" key="4">
    <source>
        <dbReference type="ARBA" id="ARBA00007707"/>
    </source>
</evidence>
<dbReference type="PANTHER" id="PTHR43584:SF3">
    <property type="entry name" value="BIFUNCTIONAL PROTEIN GLMU"/>
    <property type="match status" value="1"/>
</dbReference>
<comment type="catalytic activity">
    <reaction evidence="18 20">
        <text>N-acetyl-alpha-D-glucosamine 1-phosphate + UTP + H(+) = UDP-N-acetyl-alpha-D-glucosamine + diphosphate</text>
        <dbReference type="Rhea" id="RHEA:13509"/>
        <dbReference type="ChEBI" id="CHEBI:15378"/>
        <dbReference type="ChEBI" id="CHEBI:33019"/>
        <dbReference type="ChEBI" id="CHEBI:46398"/>
        <dbReference type="ChEBI" id="CHEBI:57705"/>
        <dbReference type="ChEBI" id="CHEBI:57776"/>
        <dbReference type="EC" id="2.7.7.23"/>
    </reaction>
</comment>
<dbReference type="InterPro" id="IPR005882">
    <property type="entry name" value="Bifunctional_GlmU"/>
</dbReference>
<dbReference type="UniPathway" id="UPA00973"/>
<keyword evidence="7 20" id="KW-0808">Transferase</keyword>
<keyword evidence="13 20" id="KW-0573">Peptidoglycan synthesis</keyword>
<keyword evidence="12 20" id="KW-0133">Cell shape</keyword>
<accession>A0A1G7SHR9</accession>